<dbReference type="EMBL" id="UGTP01000001">
    <property type="protein sequence ID" value="SUC12855.1"/>
    <property type="molecule type" value="Genomic_DNA"/>
</dbReference>
<gene>
    <name evidence="1" type="ORF">NCTC13043_01472</name>
</gene>
<sequence>MKALVSPEKRAEWKINRQEFISELQEKYKVIELNEITDIKRHYCYEWTIKEDNHFIEGMLDNTLNCVCIDTDSIGLCCSFALWVRTFMPDNADIMLYDEDFINHIYFKKDTDIGKLIEVFSK</sequence>
<dbReference type="GeneID" id="78571155"/>
<dbReference type="AlphaFoldDB" id="A0A379F2K7"/>
<evidence type="ECO:0000313" key="1">
    <source>
        <dbReference type="EMBL" id="SUC12855.1"/>
    </source>
</evidence>
<evidence type="ECO:0000313" key="2">
    <source>
        <dbReference type="Proteomes" id="UP000254235"/>
    </source>
</evidence>
<name>A0A379F2K7_9BACT</name>
<dbReference type="Proteomes" id="UP000254235">
    <property type="component" value="Unassembled WGS sequence"/>
</dbReference>
<dbReference type="OrthoDB" id="763539at2"/>
<accession>A0A379F2K7</accession>
<reference evidence="1 2" key="1">
    <citation type="submission" date="2018-06" db="EMBL/GenBank/DDBJ databases">
        <authorList>
            <consortium name="Pathogen Informatics"/>
            <person name="Doyle S."/>
        </authorList>
    </citation>
    <scope>NUCLEOTIDE SEQUENCE [LARGE SCALE GENOMIC DNA]</scope>
    <source>
        <strain evidence="1 2">NCTC13043</strain>
    </source>
</reference>
<proteinExistence type="predicted"/>
<organism evidence="1 2">
    <name type="scientific">Prevotella pallens</name>
    <dbReference type="NCBI Taxonomy" id="60133"/>
    <lineage>
        <taxon>Bacteria</taxon>
        <taxon>Pseudomonadati</taxon>
        <taxon>Bacteroidota</taxon>
        <taxon>Bacteroidia</taxon>
        <taxon>Bacteroidales</taxon>
        <taxon>Prevotellaceae</taxon>
        <taxon>Prevotella</taxon>
    </lineage>
</organism>
<dbReference type="RefSeq" id="WP_115083530.1">
    <property type="nucleotide sequence ID" value="NZ_UGTP01000001.1"/>
</dbReference>
<protein>
    <submittedName>
        <fullName evidence="1">Uncharacterized protein</fullName>
    </submittedName>
</protein>